<keyword evidence="2" id="KW-1185">Reference proteome</keyword>
<proteinExistence type="predicted"/>
<accession>A0ABV2G1H1</accession>
<protein>
    <submittedName>
        <fullName evidence="1">Uncharacterized protein</fullName>
    </submittedName>
</protein>
<name>A0ABV2G1H1_9FIRM</name>
<gene>
    <name evidence="1" type="ORF">ABID13_003593</name>
</gene>
<dbReference type="Proteomes" id="UP001549200">
    <property type="component" value="Unassembled WGS sequence"/>
</dbReference>
<dbReference type="EMBL" id="JBEPLZ010000014">
    <property type="protein sequence ID" value="MET3571942.1"/>
    <property type="molecule type" value="Genomic_DNA"/>
</dbReference>
<evidence type="ECO:0000313" key="1">
    <source>
        <dbReference type="EMBL" id="MET3571942.1"/>
    </source>
</evidence>
<comment type="caution">
    <text evidence="1">The sequence shown here is derived from an EMBL/GenBank/DDBJ whole genome shotgun (WGS) entry which is preliminary data.</text>
</comment>
<evidence type="ECO:0000313" key="2">
    <source>
        <dbReference type="Proteomes" id="UP001549200"/>
    </source>
</evidence>
<dbReference type="RefSeq" id="WP_264470510.1">
    <property type="nucleotide sequence ID" value="NZ_CAUCMW010000156.1"/>
</dbReference>
<reference evidence="1 2" key="1">
    <citation type="submission" date="2024-06" db="EMBL/GenBank/DDBJ databases">
        <title>Genomic Encyclopedia of Type Strains, Phase IV (KMG-IV): sequencing the most valuable type-strain genomes for metagenomic binning, comparative biology and taxonomic classification.</title>
        <authorList>
            <person name="Goeker M."/>
        </authorList>
    </citation>
    <scope>NUCLEOTIDE SEQUENCE [LARGE SCALE GENOMIC DNA]</scope>
    <source>
        <strain evidence="1 2">DSM 19261</strain>
    </source>
</reference>
<organism evidence="1 2">
    <name type="scientific">Enterocloster citroniae</name>
    <dbReference type="NCBI Taxonomy" id="358743"/>
    <lineage>
        <taxon>Bacteria</taxon>
        <taxon>Bacillati</taxon>
        <taxon>Bacillota</taxon>
        <taxon>Clostridia</taxon>
        <taxon>Lachnospirales</taxon>
        <taxon>Lachnospiraceae</taxon>
        <taxon>Enterocloster</taxon>
    </lineage>
</organism>
<sequence length="43" mass="4947">MDVALFGISTDTMEDCILCNGLEDYSYDRFIHALRLAFNDVEE</sequence>